<keyword evidence="2" id="KW-0812">Transmembrane</keyword>
<protein>
    <submittedName>
        <fullName evidence="3">Uncharacterized protein</fullName>
    </submittedName>
</protein>
<dbReference type="InterPro" id="IPR046112">
    <property type="entry name" value="DUF6049"/>
</dbReference>
<dbReference type="EMBL" id="CADCSY010000059">
    <property type="protein sequence ID" value="CAA9233487.1"/>
    <property type="molecule type" value="Genomic_DNA"/>
</dbReference>
<sequence length="723" mass="75153">MRRSSHPTRPGRAARWAALLLVLVAALLITGPARIGSPTAAAPRDGSGRPETGTTGNLDPPAVPTTGGDPVRQDRPPDLGDDASVASADGVTLVDQTDWVGLGEPFDLRLGVGADVPADGAVVLDLHTAVTSRSQFAATLEGRFLGARRAEVIVPLSELAVQPDGTRQVRLTSGPTAVPGERTVQGMSRPGVYPLVVGVRPADPEVEPPAPFTTYLVRTPPEGTTPLRVAVVQPVHAPPARQPDGSTRFEADVLGQLEALAEVLASSSGTPLTLTPRPETLEALTMLAATEGAADAGRAEAVLADLRAALPDRQVVSEPWVDVDPDALEAAGLGEDLPAQRLRGDAAVDAVLGTRTDARTWVADGGLGPDALERLATVGVDQVLLPDSALSPVDLRLSLTRPFAIGGLAVGSTLRGAAPEPALSARYAAEDPVLAAQHVLADLAVLHGDEPGPLRPRGVVLAPGPGVDADPGFLQAVLSGLASSPILRPVTLDGYFSGVDPQVEEGGPLVRTVAPAGGSLGVVGSEIESARARLTGFASMLADPTDLRDLSDLTLLAEAAELQLAQRRAYLAAVGAGVDARLGRVDVVDAAIRLADSEGTIPLTLVRDGDAPLSVRVTLASEQLAFGPDRRESRWSYDLELTSENTPLVVPVRVRSPGTFPLLVTITSPDGRLQIARTQVTIRSTAFSGVGVALSAGAGFFLLLWWVRHWRTVRRAKRLVPVT</sequence>
<feature type="region of interest" description="Disordered" evidence="1">
    <location>
        <begin position="35"/>
        <end position="87"/>
    </location>
</feature>
<proteinExistence type="predicted"/>
<feature type="transmembrane region" description="Helical" evidence="2">
    <location>
        <begin position="686"/>
        <end position="707"/>
    </location>
</feature>
<accession>A0A6J4HU74</accession>
<keyword evidence="2" id="KW-0472">Membrane</keyword>
<evidence type="ECO:0000313" key="3">
    <source>
        <dbReference type="EMBL" id="CAA9233487.1"/>
    </source>
</evidence>
<evidence type="ECO:0000256" key="2">
    <source>
        <dbReference type="SAM" id="Phobius"/>
    </source>
</evidence>
<dbReference type="AlphaFoldDB" id="A0A6J4HU74"/>
<organism evidence="3">
    <name type="scientific">uncultured Acidimicrobiales bacterium</name>
    <dbReference type="NCBI Taxonomy" id="310071"/>
    <lineage>
        <taxon>Bacteria</taxon>
        <taxon>Bacillati</taxon>
        <taxon>Actinomycetota</taxon>
        <taxon>Acidimicrobiia</taxon>
        <taxon>Acidimicrobiales</taxon>
        <taxon>environmental samples</taxon>
    </lineage>
</organism>
<dbReference type="Pfam" id="PF19516">
    <property type="entry name" value="DUF6049"/>
    <property type="match status" value="1"/>
</dbReference>
<gene>
    <name evidence="3" type="ORF">AVDCRST_MAG20-1346</name>
</gene>
<evidence type="ECO:0000256" key="1">
    <source>
        <dbReference type="SAM" id="MobiDB-lite"/>
    </source>
</evidence>
<name>A0A6J4HU74_9ACTN</name>
<keyword evidence="2" id="KW-1133">Transmembrane helix</keyword>
<reference evidence="3" key="1">
    <citation type="submission" date="2020-02" db="EMBL/GenBank/DDBJ databases">
        <authorList>
            <person name="Meier V. D."/>
        </authorList>
    </citation>
    <scope>NUCLEOTIDE SEQUENCE</scope>
    <source>
        <strain evidence="3">AVDCRST_MAG20</strain>
    </source>
</reference>